<dbReference type="AlphaFoldDB" id="A0A811SMY9"/>
<dbReference type="CDD" id="cd16495">
    <property type="entry name" value="RING_CH-C4HC3_MARCH"/>
    <property type="match status" value="1"/>
</dbReference>
<dbReference type="Gene3D" id="3.30.40.10">
    <property type="entry name" value="Zinc/RING finger domain, C3HC4 (zinc finger)"/>
    <property type="match status" value="1"/>
</dbReference>
<comment type="caution">
    <text evidence="7">The sequence shown here is derived from an EMBL/GenBank/DDBJ whole genome shotgun (WGS) entry which is preliminary data.</text>
</comment>
<proteinExistence type="predicted"/>
<dbReference type="InterPro" id="IPR011016">
    <property type="entry name" value="Znf_RING-CH"/>
</dbReference>
<evidence type="ECO:0000256" key="2">
    <source>
        <dbReference type="ARBA" id="ARBA00022771"/>
    </source>
</evidence>
<name>A0A811SMY9_9POAL</name>
<feature type="region of interest" description="Disordered" evidence="4">
    <location>
        <begin position="166"/>
        <end position="187"/>
    </location>
</feature>
<dbReference type="SMART" id="SM00744">
    <property type="entry name" value="RINGv"/>
    <property type="match status" value="1"/>
</dbReference>
<evidence type="ECO:0000256" key="4">
    <source>
        <dbReference type="SAM" id="MobiDB-lite"/>
    </source>
</evidence>
<feature type="domain" description="RING-CH-type" evidence="6">
    <location>
        <begin position="189"/>
        <end position="250"/>
    </location>
</feature>
<feature type="transmembrane region" description="Helical" evidence="5">
    <location>
        <begin position="340"/>
        <end position="358"/>
    </location>
</feature>
<dbReference type="Proteomes" id="UP000604825">
    <property type="component" value="Unassembled WGS sequence"/>
</dbReference>
<evidence type="ECO:0000256" key="5">
    <source>
        <dbReference type="SAM" id="Phobius"/>
    </source>
</evidence>
<keyword evidence="5" id="KW-0472">Membrane</keyword>
<keyword evidence="5" id="KW-0812">Transmembrane</keyword>
<dbReference type="OrthoDB" id="435038at2759"/>
<feature type="compositionally biased region" description="Acidic residues" evidence="4">
    <location>
        <begin position="177"/>
        <end position="187"/>
    </location>
</feature>
<feature type="transmembrane region" description="Helical" evidence="5">
    <location>
        <begin position="370"/>
        <end position="388"/>
    </location>
</feature>
<feature type="transmembrane region" description="Helical" evidence="5">
    <location>
        <begin position="314"/>
        <end position="334"/>
    </location>
</feature>
<keyword evidence="1" id="KW-0479">Metal-binding</keyword>
<gene>
    <name evidence="7" type="ORF">NCGR_LOCUS66485</name>
</gene>
<dbReference type="SUPFAM" id="SSF57850">
    <property type="entry name" value="RING/U-box"/>
    <property type="match status" value="1"/>
</dbReference>
<dbReference type="PANTHER" id="PTHR46158:SF21">
    <property type="entry name" value="OS06G0340200 PROTEIN"/>
    <property type="match status" value="1"/>
</dbReference>
<evidence type="ECO:0000313" key="8">
    <source>
        <dbReference type="Proteomes" id="UP000604825"/>
    </source>
</evidence>
<dbReference type="InterPro" id="IPR013083">
    <property type="entry name" value="Znf_RING/FYVE/PHD"/>
</dbReference>
<dbReference type="PANTHER" id="PTHR46158">
    <property type="entry name" value="OS02G0165000 PROTEIN"/>
    <property type="match status" value="1"/>
</dbReference>
<keyword evidence="3" id="KW-0862">Zinc</keyword>
<evidence type="ECO:0000256" key="1">
    <source>
        <dbReference type="ARBA" id="ARBA00022723"/>
    </source>
</evidence>
<sequence>MVHHKPQGSTLPMGDDGGLSMLEHGGTLLLSVVAVDDQGQGQGQPASRRRRRPVAVLLQDLQLQNMGARRLSLSSSTLEDYIIDQHQLEHDAAAAAGAGAGAAKDKNKDEEEKLKQVCRSQSVPATSVARRFSSTAKGKGSRRVPDSSSLRRLRLVPLRVPLHPPPLYQAASATAGGEEEEEEQQEEQDIAAEEAVCRICMVALSEEAVLKLECCCKGELALAHRACAIKWFSIKGNGTCDVCSQEVLNLPVTLRRLPDPDDPARPPSVVQAAVALAQAQAQLLQGTTQADGGAGDPTATTTSRYSSYRVWHGTPILVIVSMLAYFCFLEQLLVGDHGTAALAISLPFACVLGLFSSLTTTKMVSRRYVWIYSAVQFLFIVLFTHIFYRYVRMQAVIAIILSTFAGFSVAICTNSALLRILRWRARHAVASPTTTATAADAQGHGSSSRDRGPPVAMAVAVAEPDIEIALPPAHA</sequence>
<evidence type="ECO:0000313" key="7">
    <source>
        <dbReference type="EMBL" id="CAD6342387.1"/>
    </source>
</evidence>
<dbReference type="Pfam" id="PF12906">
    <property type="entry name" value="RINGv"/>
    <property type="match status" value="1"/>
</dbReference>
<keyword evidence="5" id="KW-1133">Transmembrane helix</keyword>
<dbReference type="PROSITE" id="PS51292">
    <property type="entry name" value="ZF_RING_CH"/>
    <property type="match status" value="1"/>
</dbReference>
<feature type="region of interest" description="Disordered" evidence="4">
    <location>
        <begin position="434"/>
        <end position="453"/>
    </location>
</feature>
<keyword evidence="2" id="KW-0863">Zinc-finger</keyword>
<dbReference type="EMBL" id="CAJGYO010000480">
    <property type="protein sequence ID" value="CAD6342387.1"/>
    <property type="molecule type" value="Genomic_DNA"/>
</dbReference>
<keyword evidence="8" id="KW-1185">Reference proteome</keyword>
<accession>A0A811SMY9</accession>
<evidence type="ECO:0000256" key="3">
    <source>
        <dbReference type="ARBA" id="ARBA00022833"/>
    </source>
</evidence>
<protein>
    <recommendedName>
        <fullName evidence="6">RING-CH-type domain-containing protein</fullName>
    </recommendedName>
</protein>
<dbReference type="GO" id="GO:0008270">
    <property type="term" value="F:zinc ion binding"/>
    <property type="evidence" value="ECO:0007669"/>
    <property type="project" value="UniProtKB-KW"/>
</dbReference>
<organism evidence="7 8">
    <name type="scientific">Miscanthus lutarioriparius</name>
    <dbReference type="NCBI Taxonomy" id="422564"/>
    <lineage>
        <taxon>Eukaryota</taxon>
        <taxon>Viridiplantae</taxon>
        <taxon>Streptophyta</taxon>
        <taxon>Embryophyta</taxon>
        <taxon>Tracheophyta</taxon>
        <taxon>Spermatophyta</taxon>
        <taxon>Magnoliopsida</taxon>
        <taxon>Liliopsida</taxon>
        <taxon>Poales</taxon>
        <taxon>Poaceae</taxon>
        <taxon>PACMAD clade</taxon>
        <taxon>Panicoideae</taxon>
        <taxon>Andropogonodae</taxon>
        <taxon>Andropogoneae</taxon>
        <taxon>Saccharinae</taxon>
        <taxon>Miscanthus</taxon>
    </lineage>
</organism>
<reference evidence="7" key="1">
    <citation type="submission" date="2020-10" db="EMBL/GenBank/DDBJ databases">
        <authorList>
            <person name="Han B."/>
            <person name="Lu T."/>
            <person name="Zhao Q."/>
            <person name="Huang X."/>
            <person name="Zhao Y."/>
        </authorList>
    </citation>
    <scope>NUCLEOTIDE SEQUENCE</scope>
</reference>
<evidence type="ECO:0000259" key="6">
    <source>
        <dbReference type="PROSITE" id="PS51292"/>
    </source>
</evidence>
<feature type="transmembrane region" description="Helical" evidence="5">
    <location>
        <begin position="394"/>
        <end position="417"/>
    </location>
</feature>